<gene>
    <name evidence="2" type="ORF">MFOBGCIO_00003</name>
</gene>
<evidence type="ECO:0000259" key="1">
    <source>
        <dbReference type="Pfam" id="PF13336"/>
    </source>
</evidence>
<dbReference type="Pfam" id="PF13336">
    <property type="entry name" value="AcetylCoA_hyd_C"/>
    <property type="match status" value="1"/>
</dbReference>
<evidence type="ECO:0000313" key="2">
    <source>
        <dbReference type="EMBL" id="QNO57575.1"/>
    </source>
</evidence>
<sequence length="248" mass="27459">MIPPEPKPEDAIIGRYVADLVPDGATIQLGIGGLPNAVAQYLERHNDLGIHSELFVHAMVDLIEKGVVTGRKKTLHPRKNVFTAALGTKRMYEFMHDNPRHGKLSRLLCPRNQQSCAKNDNMISVKSILEVDLLGQVQCRIPLVAQEFSGTGGQLDFVRGAFGSHGGKSILAFYSTAKSEEVSRVVPRLETGTAVTTPRMDTHYLVTEYGVVNLKGKSTRKRALDIISIAHPKFRDDLLREAENMYLL</sequence>
<dbReference type="SUPFAM" id="SSF100950">
    <property type="entry name" value="NagB/RpiA/CoA transferase-like"/>
    <property type="match status" value="1"/>
</dbReference>
<dbReference type="InterPro" id="IPR046433">
    <property type="entry name" value="ActCoA_hydro"/>
</dbReference>
<accession>A0A7G9ZBE1</accession>
<dbReference type="EC" id="2.8.3.-" evidence="2"/>
<dbReference type="Gene3D" id="3.40.1080.20">
    <property type="entry name" value="Acetyl-CoA hydrolase/transferase C-terminal domain"/>
    <property type="match status" value="1"/>
</dbReference>
<reference evidence="2" key="1">
    <citation type="submission" date="2020-06" db="EMBL/GenBank/DDBJ databases">
        <title>Unique genomic features of the anaerobic methanotrophic archaea.</title>
        <authorList>
            <person name="Chadwick G.L."/>
            <person name="Skennerton C.T."/>
            <person name="Laso-Perez R."/>
            <person name="Leu A.O."/>
            <person name="Speth D.R."/>
            <person name="Yu H."/>
            <person name="Morgan-Lang C."/>
            <person name="Hatzenpichler R."/>
            <person name="Goudeau D."/>
            <person name="Malmstrom R."/>
            <person name="Brazelton W.J."/>
            <person name="Woyke T."/>
            <person name="Hallam S.J."/>
            <person name="Tyson G.W."/>
            <person name="Wegener G."/>
            <person name="Boetius A."/>
            <person name="Orphan V."/>
        </authorList>
    </citation>
    <scope>NUCLEOTIDE SEQUENCE</scope>
</reference>
<dbReference type="PANTHER" id="PTHR21432">
    <property type="entry name" value="ACETYL-COA HYDROLASE-RELATED"/>
    <property type="match status" value="1"/>
</dbReference>
<dbReference type="InterPro" id="IPR037171">
    <property type="entry name" value="NagB/RpiA_transferase-like"/>
</dbReference>
<dbReference type="InterPro" id="IPR038460">
    <property type="entry name" value="AcetylCoA_hyd_C_sf"/>
</dbReference>
<dbReference type="GO" id="GO:0006083">
    <property type="term" value="P:acetate metabolic process"/>
    <property type="evidence" value="ECO:0007669"/>
    <property type="project" value="InterPro"/>
</dbReference>
<dbReference type="GO" id="GO:0008775">
    <property type="term" value="F:acetate CoA-transferase activity"/>
    <property type="evidence" value="ECO:0007669"/>
    <property type="project" value="InterPro"/>
</dbReference>
<dbReference type="Gene3D" id="3.30.750.70">
    <property type="entry name" value="4-hydroxybutyrate coenzyme like domains"/>
    <property type="match status" value="1"/>
</dbReference>
<dbReference type="InterPro" id="IPR026888">
    <property type="entry name" value="AcetylCoA_hyd_C"/>
</dbReference>
<dbReference type="EMBL" id="MT631693">
    <property type="protein sequence ID" value="QNO57575.1"/>
    <property type="molecule type" value="Genomic_DNA"/>
</dbReference>
<name>A0A7G9ZBE1_9EURY</name>
<proteinExistence type="predicted"/>
<feature type="domain" description="Acetyl-CoA hydrolase/transferase C-terminal" evidence="1">
    <location>
        <begin position="87"/>
        <end position="242"/>
    </location>
</feature>
<organism evidence="2">
    <name type="scientific">Candidatus Methanophaga sp. ANME-1 ERB7</name>
    <dbReference type="NCBI Taxonomy" id="2759913"/>
    <lineage>
        <taxon>Archaea</taxon>
        <taxon>Methanobacteriati</taxon>
        <taxon>Methanobacteriota</taxon>
        <taxon>Stenosarchaea group</taxon>
        <taxon>Methanomicrobia</taxon>
        <taxon>Candidatus Methanophagales</taxon>
        <taxon>Candidatus Methanophagaceae</taxon>
        <taxon>Candidatus Methanophaga</taxon>
    </lineage>
</organism>
<dbReference type="AlphaFoldDB" id="A0A7G9ZBE1"/>
<keyword evidence="2" id="KW-0808">Transferase</keyword>
<dbReference type="PANTHER" id="PTHR21432:SF20">
    <property type="entry name" value="ACETYL-COA HYDROLASE"/>
    <property type="match status" value="1"/>
</dbReference>
<protein>
    <submittedName>
        <fullName evidence="2">Butyrate:acetyl-CoA coenzyme A-transferase</fullName>
        <ecNumber evidence="2">2.8.3.-</ecNumber>
    </submittedName>
</protein>